<keyword evidence="2" id="KW-1185">Reference proteome</keyword>
<name>A0A9Q8T2E8_9PEZI</name>
<proteinExistence type="predicted"/>
<protein>
    <submittedName>
        <fullName evidence="1">Uncharacterized protein</fullName>
    </submittedName>
</protein>
<dbReference type="RefSeq" id="XP_049149655.1">
    <property type="nucleotide sequence ID" value="XM_049292509.1"/>
</dbReference>
<reference evidence="1" key="1">
    <citation type="journal article" date="2021" name="Mol. Plant Microbe Interact.">
        <title>Complete Genome Sequence of the Plant-Pathogenic Fungus Colletotrichum lupini.</title>
        <authorList>
            <person name="Baroncelli R."/>
            <person name="Pensec F."/>
            <person name="Da Lio D."/>
            <person name="Boufleur T."/>
            <person name="Vicente I."/>
            <person name="Sarrocco S."/>
            <person name="Picot A."/>
            <person name="Baraldi E."/>
            <person name="Sukno S."/>
            <person name="Thon M."/>
            <person name="Le Floch G."/>
        </authorList>
    </citation>
    <scope>NUCLEOTIDE SEQUENCE</scope>
    <source>
        <strain evidence="1">IMI 504893</strain>
    </source>
</reference>
<accession>A0A9Q8T2E8</accession>
<dbReference type="AlphaFoldDB" id="A0A9Q8T2E8"/>
<organism evidence="1 2">
    <name type="scientific">Colletotrichum lupini</name>
    <dbReference type="NCBI Taxonomy" id="145971"/>
    <lineage>
        <taxon>Eukaryota</taxon>
        <taxon>Fungi</taxon>
        <taxon>Dikarya</taxon>
        <taxon>Ascomycota</taxon>
        <taxon>Pezizomycotina</taxon>
        <taxon>Sordariomycetes</taxon>
        <taxon>Hypocreomycetidae</taxon>
        <taxon>Glomerellales</taxon>
        <taxon>Glomerellaceae</taxon>
        <taxon>Colletotrichum</taxon>
        <taxon>Colletotrichum acutatum species complex</taxon>
    </lineage>
</organism>
<dbReference type="KEGG" id="clup:CLUP02_13571"/>
<dbReference type="EMBL" id="CP019479">
    <property type="protein sequence ID" value="UQC88049.1"/>
    <property type="molecule type" value="Genomic_DNA"/>
</dbReference>
<dbReference type="Proteomes" id="UP000830671">
    <property type="component" value="Chromosome 7"/>
</dbReference>
<sequence>MWAAPGSKKELRWLPIDGKGVVSLPDLSEDFACAVVASRRSDGPIDLLKGSGGSFQCGQAWQGSSQFVTALQCSNPVIPIASLLTPTPKPPPTVHISAYKQASSI</sequence>
<evidence type="ECO:0000313" key="2">
    <source>
        <dbReference type="Proteomes" id="UP000830671"/>
    </source>
</evidence>
<evidence type="ECO:0000313" key="1">
    <source>
        <dbReference type="EMBL" id="UQC88049.1"/>
    </source>
</evidence>
<dbReference type="GeneID" id="73347519"/>
<gene>
    <name evidence="1" type="ORF">CLUP02_13571</name>
</gene>